<evidence type="ECO:0000313" key="8">
    <source>
        <dbReference type="EMBL" id="KAF3443366.1"/>
    </source>
</evidence>
<evidence type="ECO:0000313" key="9">
    <source>
        <dbReference type="Proteomes" id="UP000796880"/>
    </source>
</evidence>
<dbReference type="SUPFAM" id="SSF53756">
    <property type="entry name" value="UDP-Glycosyltransferase/glycogen phosphorylase"/>
    <property type="match status" value="1"/>
</dbReference>
<dbReference type="Pfam" id="PF02684">
    <property type="entry name" value="LpxB"/>
    <property type="match status" value="1"/>
</dbReference>
<organism evidence="8 9">
    <name type="scientific">Rhamnella rubrinervis</name>
    <dbReference type="NCBI Taxonomy" id="2594499"/>
    <lineage>
        <taxon>Eukaryota</taxon>
        <taxon>Viridiplantae</taxon>
        <taxon>Streptophyta</taxon>
        <taxon>Embryophyta</taxon>
        <taxon>Tracheophyta</taxon>
        <taxon>Spermatophyta</taxon>
        <taxon>Magnoliopsida</taxon>
        <taxon>eudicotyledons</taxon>
        <taxon>Gunneridae</taxon>
        <taxon>Pentapetalae</taxon>
        <taxon>rosids</taxon>
        <taxon>fabids</taxon>
        <taxon>Rosales</taxon>
        <taxon>Rhamnaceae</taxon>
        <taxon>rhamnoid group</taxon>
        <taxon>Rhamneae</taxon>
        <taxon>Rhamnella</taxon>
    </lineage>
</organism>
<dbReference type="PANTHER" id="PTHR30372">
    <property type="entry name" value="LIPID-A-DISACCHARIDE SYNTHASE"/>
    <property type="match status" value="1"/>
</dbReference>
<evidence type="ECO:0000256" key="7">
    <source>
        <dbReference type="ARBA" id="ARBA00048975"/>
    </source>
</evidence>
<dbReference type="GO" id="GO:0005543">
    <property type="term" value="F:phospholipid binding"/>
    <property type="evidence" value="ECO:0007669"/>
    <property type="project" value="TreeGrafter"/>
</dbReference>
<evidence type="ECO:0000256" key="3">
    <source>
        <dbReference type="ARBA" id="ARBA00022556"/>
    </source>
</evidence>
<reference evidence="8" key="1">
    <citation type="submission" date="2020-03" db="EMBL/GenBank/DDBJ databases">
        <title>A high-quality chromosome-level genome assembly of a woody plant with both climbing and erect habits, Rhamnella rubrinervis.</title>
        <authorList>
            <person name="Lu Z."/>
            <person name="Yang Y."/>
            <person name="Zhu X."/>
            <person name="Sun Y."/>
        </authorList>
    </citation>
    <scope>NUCLEOTIDE SEQUENCE</scope>
    <source>
        <strain evidence="8">BYM</strain>
        <tissue evidence="8">Leaf</tissue>
    </source>
</reference>
<evidence type="ECO:0000256" key="1">
    <source>
        <dbReference type="ARBA" id="ARBA00012687"/>
    </source>
</evidence>
<evidence type="ECO:0000256" key="6">
    <source>
        <dbReference type="ARBA" id="ARBA00023098"/>
    </source>
</evidence>
<dbReference type="InterPro" id="IPR003835">
    <property type="entry name" value="Glyco_trans_19"/>
</dbReference>
<keyword evidence="4" id="KW-0328">Glycosyltransferase</keyword>
<protein>
    <recommendedName>
        <fullName evidence="1">lipid-A-disaccharide synthase</fullName>
        <ecNumber evidence="1">2.4.1.182</ecNumber>
    </recommendedName>
</protein>
<keyword evidence="5" id="KW-0808">Transferase</keyword>
<dbReference type="Proteomes" id="UP000796880">
    <property type="component" value="Unassembled WGS sequence"/>
</dbReference>
<dbReference type="PANTHER" id="PTHR30372:SF4">
    <property type="entry name" value="LIPID-A-DISACCHARIDE SYNTHASE, MITOCHONDRIAL-RELATED"/>
    <property type="match status" value="1"/>
</dbReference>
<sequence>MLFRTICNVKGRKHVGFSRLVRRYFSFSSRTVIDMAEEDGELRVFIVSGEVSGDTIGARLMASLKALSPVPIHFSGVGGSMMFKQGLNSLYPMEDITVMGIWELLPHLNKMRVKLKQTLEAALLFQPHVVVTVDSKGFSFRFLKQLRARYSQQSWDSPLHFHYVAPSFWAWKGGEARLKGLAEFVDHVLCLLPNEEEVCKSYGLAATFVGHTILEDALELNSGKSTSLHECKIEGNCEDFREKNAIPSGATVISLLPGSRLQEVTRMLSIFQNTVKLLKESFPELVIVIHIASNRHVENHITGAIHKWPVPVILVPGGSQRLKYDALSASRVALCTSGTVAVEMQLARLPCAVAYRAHFLTEWFIRYKAKLSYISLPNILLDSAIVPEALFQACTHTKLAALLIELIHNDNLREEQIAGAEKFIKLLCPAERAIINDLVCQNSRWRQFPIHTPSMLAAATILFHVKP</sequence>
<comment type="catalytic activity">
    <reaction evidence="7">
        <text>a lipid X + a UDP-2-N,3-O-bis[(3R)-3-hydroxyacyl]-alpha-D-glucosamine = a lipid A disaccharide + UDP + H(+)</text>
        <dbReference type="Rhea" id="RHEA:67828"/>
        <dbReference type="ChEBI" id="CHEBI:15378"/>
        <dbReference type="ChEBI" id="CHEBI:58223"/>
        <dbReference type="ChEBI" id="CHEBI:137748"/>
        <dbReference type="ChEBI" id="CHEBI:176338"/>
        <dbReference type="ChEBI" id="CHEBI:176343"/>
        <dbReference type="EC" id="2.4.1.182"/>
    </reaction>
</comment>
<evidence type="ECO:0000256" key="5">
    <source>
        <dbReference type="ARBA" id="ARBA00022679"/>
    </source>
</evidence>
<dbReference type="OrthoDB" id="2419at2759"/>
<keyword evidence="2" id="KW-0444">Lipid biosynthesis</keyword>
<dbReference type="EMBL" id="VOIH02000006">
    <property type="protein sequence ID" value="KAF3443366.1"/>
    <property type="molecule type" value="Genomic_DNA"/>
</dbReference>
<gene>
    <name evidence="8" type="ORF">FNV43_RR13048</name>
</gene>
<evidence type="ECO:0000256" key="4">
    <source>
        <dbReference type="ARBA" id="ARBA00022676"/>
    </source>
</evidence>
<name>A0A8K0H0D4_9ROSA</name>
<dbReference type="NCBIfam" id="TIGR00215">
    <property type="entry name" value="lpxB"/>
    <property type="match status" value="1"/>
</dbReference>
<keyword evidence="9" id="KW-1185">Reference proteome</keyword>
<dbReference type="AlphaFoldDB" id="A0A8K0H0D4"/>
<keyword evidence="6" id="KW-0443">Lipid metabolism</keyword>
<comment type="caution">
    <text evidence="8">The sequence shown here is derived from an EMBL/GenBank/DDBJ whole genome shotgun (WGS) entry which is preliminary data.</text>
</comment>
<dbReference type="GO" id="GO:0016020">
    <property type="term" value="C:membrane"/>
    <property type="evidence" value="ECO:0007669"/>
    <property type="project" value="GOC"/>
</dbReference>
<accession>A0A8K0H0D4</accession>
<dbReference type="EC" id="2.4.1.182" evidence="1"/>
<evidence type="ECO:0000256" key="2">
    <source>
        <dbReference type="ARBA" id="ARBA00022516"/>
    </source>
</evidence>
<dbReference type="GO" id="GO:0009245">
    <property type="term" value="P:lipid A biosynthetic process"/>
    <property type="evidence" value="ECO:0007669"/>
    <property type="project" value="UniProtKB-KW"/>
</dbReference>
<proteinExistence type="predicted"/>
<keyword evidence="3" id="KW-0441">Lipid A biosynthesis</keyword>
<dbReference type="GO" id="GO:0008915">
    <property type="term" value="F:lipid-A-disaccharide synthase activity"/>
    <property type="evidence" value="ECO:0007669"/>
    <property type="project" value="UniProtKB-EC"/>
</dbReference>